<dbReference type="PIRSF" id="PIRSF028744">
    <property type="entry name" value="Addict_mod_HI1419"/>
    <property type="match status" value="1"/>
</dbReference>
<comment type="caution">
    <text evidence="1">The sequence shown here is derived from an EMBL/GenBank/DDBJ whole genome shotgun (WGS) entry which is preliminary data.</text>
</comment>
<dbReference type="EMBL" id="JACHOU010000017">
    <property type="protein sequence ID" value="MBB6356861.1"/>
    <property type="molecule type" value="Genomic_DNA"/>
</dbReference>
<proteinExistence type="predicted"/>
<name>A0A7X0FBX8_9HYPH</name>
<dbReference type="Proteomes" id="UP000536262">
    <property type="component" value="Unassembled WGS sequence"/>
</dbReference>
<accession>A0A7X0FBX8</accession>
<gene>
    <name evidence="1" type="ORF">GGR00_004679</name>
</gene>
<dbReference type="NCBIfam" id="TIGR02683">
    <property type="entry name" value="upstrm_HI1419"/>
    <property type="match status" value="1"/>
</dbReference>
<protein>
    <submittedName>
        <fullName evidence="1">Putative addiction module killer protein</fullName>
    </submittedName>
</protein>
<reference evidence="1 2" key="1">
    <citation type="submission" date="2020-08" db="EMBL/GenBank/DDBJ databases">
        <title>Genomic Encyclopedia of Type Strains, Phase IV (KMG-IV): sequencing the most valuable type-strain genomes for metagenomic binning, comparative biology and taxonomic classification.</title>
        <authorList>
            <person name="Goeker M."/>
        </authorList>
    </citation>
    <scope>NUCLEOTIDE SEQUENCE [LARGE SCALE GENOMIC DNA]</scope>
    <source>
        <strain evidence="1 2">DSM 7051</strain>
    </source>
</reference>
<evidence type="ECO:0000313" key="1">
    <source>
        <dbReference type="EMBL" id="MBB6356861.1"/>
    </source>
</evidence>
<dbReference type="PANTHER" id="PTHR41791:SF1">
    <property type="entry name" value="SSL7039 PROTEIN"/>
    <property type="match status" value="1"/>
</dbReference>
<evidence type="ECO:0000313" key="2">
    <source>
        <dbReference type="Proteomes" id="UP000536262"/>
    </source>
</evidence>
<organism evidence="1 2">
    <name type="scientific">Aminobacter aganoensis</name>
    <dbReference type="NCBI Taxonomy" id="83264"/>
    <lineage>
        <taxon>Bacteria</taxon>
        <taxon>Pseudomonadati</taxon>
        <taxon>Pseudomonadota</taxon>
        <taxon>Alphaproteobacteria</taxon>
        <taxon>Hyphomicrobiales</taxon>
        <taxon>Phyllobacteriaceae</taxon>
        <taxon>Aminobacter</taxon>
    </lineage>
</organism>
<keyword evidence="2" id="KW-1185">Reference proteome</keyword>
<dbReference type="InterPro" id="IPR014056">
    <property type="entry name" value="TypeIITA-like_toxin_pred"/>
</dbReference>
<dbReference type="AlphaFoldDB" id="A0A7X0FBX8"/>
<sequence>MSVNYGSHMFEVRQTDIFREWIDGLRDVAARRKIAQRVVRLEAGLFGDVKFFDGIGELRVDFGPGYRVYFVQRGRILVILLCGGDKSSQGRDIKRALELAKEV</sequence>
<dbReference type="PANTHER" id="PTHR41791">
    <property type="entry name" value="SSL7039 PROTEIN"/>
    <property type="match status" value="1"/>
</dbReference>